<evidence type="ECO:0000256" key="4">
    <source>
        <dbReference type="PROSITE-ProRule" id="PRU00282"/>
    </source>
</evidence>
<feature type="transmembrane region" description="Helical" evidence="6">
    <location>
        <begin position="48"/>
        <end position="72"/>
    </location>
</feature>
<dbReference type="PROSITE" id="PS50920">
    <property type="entry name" value="SOLCAR"/>
    <property type="match status" value="1"/>
</dbReference>
<proteinExistence type="inferred from homology"/>
<dbReference type="AlphaFoldDB" id="G0U466"/>
<evidence type="ECO:0000256" key="1">
    <source>
        <dbReference type="ARBA" id="ARBA00004141"/>
    </source>
</evidence>
<dbReference type="Pfam" id="PF00153">
    <property type="entry name" value="Mito_carr"/>
    <property type="match status" value="1"/>
</dbReference>
<keyword evidence="3 4" id="KW-0472">Membrane</keyword>
<feature type="transmembrane region" description="Helical" evidence="6">
    <location>
        <begin position="164"/>
        <end position="188"/>
    </location>
</feature>
<dbReference type="Gene3D" id="1.50.40.10">
    <property type="entry name" value="Mitochondrial carrier domain"/>
    <property type="match status" value="1"/>
</dbReference>
<dbReference type="GO" id="GO:0016020">
    <property type="term" value="C:membrane"/>
    <property type="evidence" value="ECO:0007669"/>
    <property type="project" value="UniProtKB-SubCell"/>
</dbReference>
<organism evidence="7">
    <name type="scientific">Trypanosoma vivax (strain Y486)</name>
    <dbReference type="NCBI Taxonomy" id="1055687"/>
    <lineage>
        <taxon>Eukaryota</taxon>
        <taxon>Discoba</taxon>
        <taxon>Euglenozoa</taxon>
        <taxon>Kinetoplastea</taxon>
        <taxon>Metakinetoplastina</taxon>
        <taxon>Trypanosomatida</taxon>
        <taxon>Trypanosomatidae</taxon>
        <taxon>Trypanosoma</taxon>
        <taxon>Duttonella</taxon>
    </lineage>
</organism>
<dbReference type="VEuPathDB" id="TriTrypDB:TvY486_1012710"/>
<feature type="transmembrane region" description="Helical" evidence="6">
    <location>
        <begin position="113"/>
        <end position="135"/>
    </location>
</feature>
<keyword evidence="6" id="KW-1133">Transmembrane helix</keyword>
<dbReference type="PANTHER" id="PTHR46080:SF18">
    <property type="entry name" value="MITOCHONDRIAL SUBSTRATE CARRIER FAMILY PROTEIN J"/>
    <property type="match status" value="1"/>
</dbReference>
<dbReference type="OMA" id="NRQMTAG"/>
<accession>G0U466</accession>
<comment type="similarity">
    <text evidence="5">Belongs to the mitochondrial carrier (TC 2.A.29) family.</text>
</comment>
<reference evidence="7" key="1">
    <citation type="journal article" date="2012" name="Proc. Natl. Acad. Sci. U.S.A.">
        <title>Antigenic diversity is generated by distinct evolutionary mechanisms in African trypanosome species.</title>
        <authorList>
            <person name="Jackson A.P."/>
            <person name="Berry A."/>
            <person name="Aslett M."/>
            <person name="Allison H.C."/>
            <person name="Burton P."/>
            <person name="Vavrova-Anderson J."/>
            <person name="Brown R."/>
            <person name="Browne H."/>
            <person name="Corton N."/>
            <person name="Hauser H."/>
            <person name="Gamble J."/>
            <person name="Gilderthorp R."/>
            <person name="Marcello L."/>
            <person name="McQuillan J."/>
            <person name="Otto T.D."/>
            <person name="Quail M.A."/>
            <person name="Sanders M.J."/>
            <person name="van Tonder A."/>
            <person name="Ginger M.L."/>
            <person name="Field M.C."/>
            <person name="Barry J.D."/>
            <person name="Hertz-Fowler C."/>
            <person name="Berriman M."/>
        </authorList>
    </citation>
    <scope>NUCLEOTIDE SEQUENCE</scope>
    <source>
        <strain evidence="7">Y486</strain>
    </source>
</reference>
<protein>
    <submittedName>
        <fullName evidence="7">Putative mitochondrial carrier protein</fullName>
    </submittedName>
</protein>
<feature type="repeat" description="Solcar" evidence="4">
    <location>
        <begin position="300"/>
        <end position="392"/>
    </location>
</feature>
<feature type="transmembrane region" description="Helical" evidence="6">
    <location>
        <begin position="237"/>
        <end position="257"/>
    </location>
</feature>
<sequence>MSGVCGDSNYNVDGSRGASGSRCCPPSGFVPPLSSNAVSRSFSDLHTYTWFAFISLNAVVRTALLHPLHLAIARKRVTREDRPPSVLALITAAYRGEIAGGASDKTKRGGWRAVYRGFGAAALGNLIGEVTYLYIMETVKETLSCSRKVHRPPQQEPDFTASSFAAAASGMAGEFASLFLVTPIAVICNRQMTAGYGMAANNTYQTFLGTMRDVCSYHNTPSNKPQTKRACHALRSAYSGLVPGIMTLPASGIWWALYSKAKVGLYTIAEPTLSRWERERDPSERYGPVWRYNWLLSPTDNPAINASAGVIASCVTTLMLNPLEVIHTRMQALPPVPTSMRRLPFASLRIIVGDLLIAEGWRGLFKGTVANVGASVVDGMMFSLFFEMAKLGSDREFLNRL</sequence>
<gene>
    <name evidence="7" type="ORF">TVY486_1012710</name>
</gene>
<dbReference type="PANTHER" id="PTHR46080">
    <property type="entry name" value="MITOCHONDRIAL SUBSTRATE CARRIER FAMILY PROTEIN J"/>
    <property type="match status" value="1"/>
</dbReference>
<evidence type="ECO:0000313" key="7">
    <source>
        <dbReference type="EMBL" id="CCC52228.1"/>
    </source>
</evidence>
<keyword evidence="2 4" id="KW-0812">Transmembrane</keyword>
<evidence type="ECO:0000256" key="3">
    <source>
        <dbReference type="ARBA" id="ARBA00023136"/>
    </source>
</evidence>
<dbReference type="SUPFAM" id="SSF103506">
    <property type="entry name" value="Mitochondrial carrier"/>
    <property type="match status" value="1"/>
</dbReference>
<dbReference type="InterPro" id="IPR018108">
    <property type="entry name" value="MCP_transmembrane"/>
</dbReference>
<comment type="subcellular location">
    <subcellularLocation>
        <location evidence="1">Membrane</location>
        <topology evidence="1">Multi-pass membrane protein</topology>
    </subcellularLocation>
</comment>
<dbReference type="InterPro" id="IPR023395">
    <property type="entry name" value="MCP_dom_sf"/>
</dbReference>
<evidence type="ECO:0000256" key="5">
    <source>
        <dbReference type="RuleBase" id="RU000488"/>
    </source>
</evidence>
<dbReference type="EMBL" id="HE573026">
    <property type="protein sequence ID" value="CCC52228.1"/>
    <property type="molecule type" value="Genomic_DNA"/>
</dbReference>
<evidence type="ECO:0000256" key="2">
    <source>
        <dbReference type="ARBA" id="ARBA00022692"/>
    </source>
</evidence>
<keyword evidence="5" id="KW-0813">Transport</keyword>
<name>G0U466_TRYVY</name>
<evidence type="ECO:0000256" key="6">
    <source>
        <dbReference type="SAM" id="Phobius"/>
    </source>
</evidence>